<sequence length="64" mass="7640">MFKIRIFQLYSTAVRNYLLFNCQRHKCHLNTTFTLKKINNIRVIVSPIVEHTKTQITNVDIPKH</sequence>
<reference evidence="1" key="1">
    <citation type="submission" date="2015-12" db="EMBL/GenBank/DDBJ databases">
        <title>Gene expression during late stages of embryo sac development: a critical building block for successful pollen-pistil interactions.</title>
        <authorList>
            <person name="Liu Y."/>
            <person name="Joly V."/>
            <person name="Sabar M."/>
            <person name="Matton D.P."/>
        </authorList>
    </citation>
    <scope>NUCLEOTIDE SEQUENCE</scope>
</reference>
<accession>A0A0V0GZ63</accession>
<organism evidence="1">
    <name type="scientific">Solanum chacoense</name>
    <name type="common">Chaco potato</name>
    <dbReference type="NCBI Taxonomy" id="4108"/>
    <lineage>
        <taxon>Eukaryota</taxon>
        <taxon>Viridiplantae</taxon>
        <taxon>Streptophyta</taxon>
        <taxon>Embryophyta</taxon>
        <taxon>Tracheophyta</taxon>
        <taxon>Spermatophyta</taxon>
        <taxon>Magnoliopsida</taxon>
        <taxon>eudicotyledons</taxon>
        <taxon>Gunneridae</taxon>
        <taxon>Pentapetalae</taxon>
        <taxon>asterids</taxon>
        <taxon>lamiids</taxon>
        <taxon>Solanales</taxon>
        <taxon>Solanaceae</taxon>
        <taxon>Solanoideae</taxon>
        <taxon>Solaneae</taxon>
        <taxon>Solanum</taxon>
    </lineage>
</organism>
<protein>
    <submittedName>
        <fullName evidence="1">Putative ovule protein</fullName>
    </submittedName>
</protein>
<dbReference type="AlphaFoldDB" id="A0A0V0GZ63"/>
<evidence type="ECO:0000313" key="1">
    <source>
        <dbReference type="EMBL" id="JAP13423.1"/>
    </source>
</evidence>
<proteinExistence type="predicted"/>
<name>A0A0V0GZ63_SOLCH</name>
<dbReference type="EMBL" id="GEDG01028064">
    <property type="protein sequence ID" value="JAP13423.1"/>
    <property type="molecule type" value="Transcribed_RNA"/>
</dbReference>